<accession>X1FGN9</accession>
<organism evidence="1">
    <name type="scientific">marine sediment metagenome</name>
    <dbReference type="NCBI Taxonomy" id="412755"/>
    <lineage>
        <taxon>unclassified sequences</taxon>
        <taxon>metagenomes</taxon>
        <taxon>ecological metagenomes</taxon>
    </lineage>
</organism>
<sequence length="100" mass="10677">MANVNWIQRLLARLGLPVGASLAADIATVDTVVDGIKAQTDKIAAKMLFTMDFWSDLVEEVVVTGTQGTVVITGGNVVVADLPDTATIVRAIVMMKFRMV</sequence>
<proteinExistence type="predicted"/>
<protein>
    <submittedName>
        <fullName evidence="1">Uncharacterized protein</fullName>
    </submittedName>
</protein>
<reference evidence="1" key="1">
    <citation type="journal article" date="2014" name="Front. Microbiol.">
        <title>High frequency of phylogenetically diverse reductive dehalogenase-homologous genes in deep subseafloor sedimentary metagenomes.</title>
        <authorList>
            <person name="Kawai M."/>
            <person name="Futagami T."/>
            <person name="Toyoda A."/>
            <person name="Takaki Y."/>
            <person name="Nishi S."/>
            <person name="Hori S."/>
            <person name="Arai W."/>
            <person name="Tsubouchi T."/>
            <person name="Morono Y."/>
            <person name="Uchiyama I."/>
            <person name="Ito T."/>
            <person name="Fujiyama A."/>
            <person name="Inagaki F."/>
            <person name="Takami H."/>
        </authorList>
    </citation>
    <scope>NUCLEOTIDE SEQUENCE</scope>
    <source>
        <strain evidence="1">Expedition CK06-06</strain>
    </source>
</reference>
<feature type="non-terminal residue" evidence="1">
    <location>
        <position position="100"/>
    </location>
</feature>
<gene>
    <name evidence="1" type="ORF">S03H2_08828</name>
</gene>
<dbReference type="AlphaFoldDB" id="X1FGN9"/>
<comment type="caution">
    <text evidence="1">The sequence shown here is derived from an EMBL/GenBank/DDBJ whole genome shotgun (WGS) entry which is preliminary data.</text>
</comment>
<name>X1FGN9_9ZZZZ</name>
<dbReference type="EMBL" id="BARU01004366">
    <property type="protein sequence ID" value="GAH19948.1"/>
    <property type="molecule type" value="Genomic_DNA"/>
</dbReference>
<evidence type="ECO:0000313" key="1">
    <source>
        <dbReference type="EMBL" id="GAH19948.1"/>
    </source>
</evidence>